<feature type="signal peptide" evidence="2">
    <location>
        <begin position="1"/>
        <end position="26"/>
    </location>
</feature>
<dbReference type="GO" id="GO:0008083">
    <property type="term" value="F:growth factor activity"/>
    <property type="evidence" value="ECO:0007669"/>
    <property type="project" value="InterPro"/>
</dbReference>
<reference evidence="4" key="2">
    <citation type="submission" date="2020-10" db="UniProtKB">
        <authorList>
            <consortium name="WormBaseParasite"/>
        </authorList>
    </citation>
    <scope>IDENTIFICATION</scope>
</reference>
<protein>
    <submittedName>
        <fullName evidence="4">Fibroblast growth factor</fullName>
    </submittedName>
</protein>
<sequence>MLLSPLSRLTRCTFIVLMVLLEHVFAPGSEENINYRPSFGLTANGQPILRELAVVSSDSATQHGRLARHDDHKQETLEEGSVIWQLFNQCSKGFLQVEDTVNARGMSSTPCTSNFIVRVEGAGSIVLRHALTRKYVCFNRRKRVTMRVDKNDIKCHFIEKMNSAGYTMLESAWWPRLHLGFNHKGRFQDPAQFKRKYRCFLFIKLEQVASTRELRRCSRLAQTGVVRRHRDEQGAAVASNLRLPHSDQAPYEKSLFNHFRESLLRKVEV</sequence>
<evidence type="ECO:0000313" key="4">
    <source>
        <dbReference type="WBParaSite" id="Pan_g14381.t1"/>
    </source>
</evidence>
<dbReference type="SMART" id="SM00442">
    <property type="entry name" value="FGF"/>
    <property type="match status" value="1"/>
</dbReference>
<dbReference type="InterPro" id="IPR008996">
    <property type="entry name" value="IL1/FGF"/>
</dbReference>
<dbReference type="CDD" id="cd23307">
    <property type="entry name" value="beta-trefoil_FGF8-like"/>
    <property type="match status" value="1"/>
</dbReference>
<dbReference type="Pfam" id="PF00167">
    <property type="entry name" value="FGF"/>
    <property type="match status" value="1"/>
</dbReference>
<dbReference type="InterPro" id="IPR002209">
    <property type="entry name" value="Fibroblast_GF_fam"/>
</dbReference>
<dbReference type="Gene3D" id="2.80.10.50">
    <property type="match status" value="1"/>
</dbReference>
<evidence type="ECO:0000256" key="2">
    <source>
        <dbReference type="SAM" id="SignalP"/>
    </source>
</evidence>
<evidence type="ECO:0000313" key="3">
    <source>
        <dbReference type="Proteomes" id="UP000492821"/>
    </source>
</evidence>
<comment type="similarity">
    <text evidence="1">Belongs to the heparin-binding growth factors family.</text>
</comment>
<reference evidence="3" key="1">
    <citation type="journal article" date="2013" name="Genetics">
        <title>The draft genome and transcriptome of Panagrellus redivivus are shaped by the harsh demands of a free-living lifestyle.</title>
        <authorList>
            <person name="Srinivasan J."/>
            <person name="Dillman A.R."/>
            <person name="Macchietto M.G."/>
            <person name="Heikkinen L."/>
            <person name="Lakso M."/>
            <person name="Fracchia K.M."/>
            <person name="Antoshechkin I."/>
            <person name="Mortazavi A."/>
            <person name="Wong G."/>
            <person name="Sternberg P.W."/>
        </authorList>
    </citation>
    <scope>NUCLEOTIDE SEQUENCE [LARGE SCALE GENOMIC DNA]</scope>
    <source>
        <strain evidence="3">MT8872</strain>
    </source>
</reference>
<dbReference type="AlphaFoldDB" id="A0A7E4ZS73"/>
<keyword evidence="3" id="KW-1185">Reference proteome</keyword>
<dbReference type="SUPFAM" id="SSF50353">
    <property type="entry name" value="Cytokine"/>
    <property type="match status" value="1"/>
</dbReference>
<name>A0A7E4ZS73_PANRE</name>
<dbReference type="PANTHER" id="PTHR11486">
    <property type="entry name" value="FIBROBLAST GROWTH FACTOR"/>
    <property type="match status" value="1"/>
</dbReference>
<dbReference type="Proteomes" id="UP000492821">
    <property type="component" value="Unassembled WGS sequence"/>
</dbReference>
<accession>A0A7E4ZS73</accession>
<feature type="chain" id="PRO_5028830764" evidence="2">
    <location>
        <begin position="27"/>
        <end position="269"/>
    </location>
</feature>
<proteinExistence type="inferred from homology"/>
<organism evidence="3 4">
    <name type="scientific">Panagrellus redivivus</name>
    <name type="common">Microworm</name>
    <dbReference type="NCBI Taxonomy" id="6233"/>
    <lineage>
        <taxon>Eukaryota</taxon>
        <taxon>Metazoa</taxon>
        <taxon>Ecdysozoa</taxon>
        <taxon>Nematoda</taxon>
        <taxon>Chromadorea</taxon>
        <taxon>Rhabditida</taxon>
        <taxon>Tylenchina</taxon>
        <taxon>Panagrolaimomorpha</taxon>
        <taxon>Panagrolaimoidea</taxon>
        <taxon>Panagrolaimidae</taxon>
        <taxon>Panagrellus</taxon>
    </lineage>
</organism>
<keyword evidence="2" id="KW-0732">Signal</keyword>
<evidence type="ECO:0000256" key="1">
    <source>
        <dbReference type="ARBA" id="ARBA00007936"/>
    </source>
</evidence>
<dbReference type="WBParaSite" id="Pan_g14381.t1">
    <property type="protein sequence ID" value="Pan_g14381.t1"/>
    <property type="gene ID" value="Pan_g14381"/>
</dbReference>